<evidence type="ECO:0000256" key="1">
    <source>
        <dbReference type="SAM" id="MobiDB-lite"/>
    </source>
</evidence>
<comment type="caution">
    <text evidence="2">The sequence shown here is derived from an EMBL/GenBank/DDBJ whole genome shotgun (WGS) entry which is preliminary data.</text>
</comment>
<feature type="region of interest" description="Disordered" evidence="1">
    <location>
        <begin position="351"/>
        <end position="397"/>
    </location>
</feature>
<proteinExistence type="predicted"/>
<keyword evidence="3" id="KW-1185">Reference proteome</keyword>
<protein>
    <submittedName>
        <fullName evidence="2">Uncharacterized protein</fullName>
    </submittedName>
</protein>
<sequence>MSGTPAVSVCDENLVTIGWLSPGPRLHMQHPCTSCSYTLHIQLTVTTSVAFTVTVATSPHLELKAFSSRKDFATWCNDLAHCKSLSFLVECPSCGAGSLIRTFPWSRAAMKVIARPAHEPWRARGSCTTWLAPLGVQWLLSQWESRHTALEKQASLDIPLDGETEICPSFCEGYDHDSKGIERSWTLKFGVYAWAVTRFRNNRGVYSAETTVTWDLWVQKLFARITSPAVLEVWNDWLSVELMPQSRTVDLTGTRKRVSENEHVARDPHRRKISHMPTIESPLEEGQHAYCDWRLSKQLDEAYAPWKVDDATDSSGMARATLPLPERSVLGKRSRPYDDESYLTLQPAIPKKHKTAKQTVQRVSRDGSACGLGKRSRGYETDSDQSTRRSRKKHNASTLVLPMTTTQVQVPPTEHAPRLDKRTCDFEETGGPLKKRRGPPSNALQDVRYYTSDRFADDTNSGPYSSSMNYVDLLTGSIEDDVLKGAVDLTALANRSNNAYIQANHMDPFSMTCTSPPRSLFSLTDDNSEPVADSGLYEAFSDNEHNVQDWIDTPSGEVGPTAGDEDEYLNDGASVDSSEEDGDSDVESELYESEGLPDFQGRFT</sequence>
<evidence type="ECO:0000313" key="3">
    <source>
        <dbReference type="Proteomes" id="UP001345013"/>
    </source>
</evidence>
<feature type="region of interest" description="Disordered" evidence="1">
    <location>
        <begin position="424"/>
        <end position="444"/>
    </location>
</feature>
<feature type="region of interest" description="Disordered" evidence="1">
    <location>
        <begin position="552"/>
        <end position="604"/>
    </location>
</feature>
<feature type="compositionally biased region" description="Acidic residues" evidence="1">
    <location>
        <begin position="577"/>
        <end position="592"/>
    </location>
</feature>
<dbReference type="Proteomes" id="UP001345013">
    <property type="component" value="Unassembled WGS sequence"/>
</dbReference>
<gene>
    <name evidence="2" type="ORF">LTR24_004489</name>
</gene>
<name>A0ABR0KCX3_9EURO</name>
<dbReference type="EMBL" id="JAVRRG010000046">
    <property type="protein sequence ID" value="KAK5093228.1"/>
    <property type="molecule type" value="Genomic_DNA"/>
</dbReference>
<reference evidence="2 3" key="1">
    <citation type="submission" date="2023-08" db="EMBL/GenBank/DDBJ databases">
        <title>Black Yeasts Isolated from many extreme environments.</title>
        <authorList>
            <person name="Coleine C."/>
            <person name="Stajich J.E."/>
            <person name="Selbmann L."/>
        </authorList>
    </citation>
    <scope>NUCLEOTIDE SEQUENCE [LARGE SCALE GENOMIC DNA]</scope>
    <source>
        <strain evidence="2 3">CCFEE 5885</strain>
    </source>
</reference>
<accession>A0ABR0KCX3</accession>
<organism evidence="2 3">
    <name type="scientific">Lithohypha guttulata</name>
    <dbReference type="NCBI Taxonomy" id="1690604"/>
    <lineage>
        <taxon>Eukaryota</taxon>
        <taxon>Fungi</taxon>
        <taxon>Dikarya</taxon>
        <taxon>Ascomycota</taxon>
        <taxon>Pezizomycotina</taxon>
        <taxon>Eurotiomycetes</taxon>
        <taxon>Chaetothyriomycetidae</taxon>
        <taxon>Chaetothyriales</taxon>
        <taxon>Trichomeriaceae</taxon>
        <taxon>Lithohypha</taxon>
    </lineage>
</organism>
<evidence type="ECO:0000313" key="2">
    <source>
        <dbReference type="EMBL" id="KAK5093228.1"/>
    </source>
</evidence>